<sequence>MIVSKQISHLLFHQPITPLDEPEVDVSGHRIKQVSLQKCVLGSASHSHTGSADGESEHIHDLLYCSTTKEETAFTSALVYKITNMAFCQWLPHMSRTPST</sequence>
<proteinExistence type="predicted"/>
<accession>A0AAN9H207</accession>
<organism evidence="1 2">
    <name type="scientific">Phoxinus phoxinus</name>
    <name type="common">Eurasian minnow</name>
    <dbReference type="NCBI Taxonomy" id="58324"/>
    <lineage>
        <taxon>Eukaryota</taxon>
        <taxon>Metazoa</taxon>
        <taxon>Chordata</taxon>
        <taxon>Craniata</taxon>
        <taxon>Vertebrata</taxon>
        <taxon>Euteleostomi</taxon>
        <taxon>Actinopterygii</taxon>
        <taxon>Neopterygii</taxon>
        <taxon>Teleostei</taxon>
        <taxon>Ostariophysi</taxon>
        <taxon>Cypriniformes</taxon>
        <taxon>Leuciscidae</taxon>
        <taxon>Phoxininae</taxon>
        <taxon>Phoxinus</taxon>
    </lineage>
</organism>
<name>A0AAN9H207_9TELE</name>
<evidence type="ECO:0000313" key="2">
    <source>
        <dbReference type="Proteomes" id="UP001364617"/>
    </source>
</evidence>
<reference evidence="1 2" key="1">
    <citation type="submission" date="2024-02" db="EMBL/GenBank/DDBJ databases">
        <title>Chromosome-level genome assembly of the Eurasian Minnow (Phoxinus phoxinus).</title>
        <authorList>
            <person name="Oriowo T.O."/>
            <person name="Martin S."/>
            <person name="Stange M."/>
            <person name="Chrysostomakis Y."/>
            <person name="Brown T."/>
            <person name="Winkler S."/>
            <person name="Kukowka S."/>
            <person name="Myers E.W."/>
            <person name="Bohne A."/>
        </authorList>
    </citation>
    <scope>NUCLEOTIDE SEQUENCE [LARGE SCALE GENOMIC DNA]</scope>
    <source>
        <strain evidence="1">ZFMK-TIS-60720</strain>
        <tissue evidence="1">Whole Organism</tissue>
    </source>
</reference>
<dbReference type="Proteomes" id="UP001364617">
    <property type="component" value="Unassembled WGS sequence"/>
</dbReference>
<comment type="caution">
    <text evidence="1">The sequence shown here is derived from an EMBL/GenBank/DDBJ whole genome shotgun (WGS) entry which is preliminary data.</text>
</comment>
<gene>
    <name evidence="1" type="ORF">R3I93_013320</name>
</gene>
<evidence type="ECO:0000313" key="1">
    <source>
        <dbReference type="EMBL" id="KAK7145548.1"/>
    </source>
</evidence>
<dbReference type="AlphaFoldDB" id="A0AAN9H207"/>
<protein>
    <submittedName>
        <fullName evidence="1">Uncharacterized protein</fullName>
    </submittedName>
</protein>
<dbReference type="EMBL" id="JAYKXH010000014">
    <property type="protein sequence ID" value="KAK7145548.1"/>
    <property type="molecule type" value="Genomic_DNA"/>
</dbReference>
<keyword evidence="2" id="KW-1185">Reference proteome</keyword>